<evidence type="ECO:0000256" key="3">
    <source>
        <dbReference type="ARBA" id="ARBA00022989"/>
    </source>
</evidence>
<accession>A0A852ZPE1</accession>
<dbReference type="AlphaFoldDB" id="A0A852ZPE1"/>
<dbReference type="Proteomes" id="UP000579605">
    <property type="component" value="Unassembled WGS sequence"/>
</dbReference>
<evidence type="ECO:0000256" key="4">
    <source>
        <dbReference type="ARBA" id="ARBA00023136"/>
    </source>
</evidence>
<name>A0A852ZPE1_9ACTN</name>
<evidence type="ECO:0000256" key="5">
    <source>
        <dbReference type="SAM" id="MobiDB-lite"/>
    </source>
</evidence>
<feature type="domain" description="Integral membrane bound transporter" evidence="7">
    <location>
        <begin position="10"/>
        <end position="129"/>
    </location>
</feature>
<evidence type="ECO:0000313" key="8">
    <source>
        <dbReference type="EMBL" id="NYH90910.1"/>
    </source>
</evidence>
<dbReference type="EMBL" id="JACBZH010000001">
    <property type="protein sequence ID" value="NYH90910.1"/>
    <property type="molecule type" value="Genomic_DNA"/>
</dbReference>
<dbReference type="RefSeq" id="WP_179788587.1">
    <property type="nucleotide sequence ID" value="NZ_BAAARR010000020.1"/>
</dbReference>
<keyword evidence="9" id="KW-1185">Reference proteome</keyword>
<keyword evidence="2 6" id="KW-0812">Transmembrane</keyword>
<protein>
    <submittedName>
        <fullName evidence="8">Uncharacterized membrane protein YgaE (UPF0421/DUF939 family)</fullName>
    </submittedName>
</protein>
<gene>
    <name evidence="8" type="ORF">F4554_003548</name>
</gene>
<feature type="compositionally biased region" description="Basic and acidic residues" evidence="5">
    <location>
        <begin position="402"/>
        <end position="413"/>
    </location>
</feature>
<feature type="transmembrane region" description="Helical" evidence="6">
    <location>
        <begin position="49"/>
        <end position="79"/>
    </location>
</feature>
<dbReference type="InterPro" id="IPR049453">
    <property type="entry name" value="Memb_transporter_dom"/>
</dbReference>
<keyword evidence="3 6" id="KW-1133">Transmembrane helix</keyword>
<evidence type="ECO:0000259" key="7">
    <source>
        <dbReference type="Pfam" id="PF13515"/>
    </source>
</evidence>
<evidence type="ECO:0000313" key="9">
    <source>
        <dbReference type="Proteomes" id="UP000579605"/>
    </source>
</evidence>
<sequence length="413" mass="44721">MRATAAAVIAYVVAQRVSGSPQPLLAPLTALIVVQVTLYATLTSGVQRVVSVVVGVLVAVGFAHLVGLTWWSLAILIFASLALGRVLRLGPAVQEVAISGMLVIGVANPAATAQGRALETLIGAGVGVLLNLLVPPSVYVQTAGEAVDKLADQLGELLRRMAREIQQGASAENASSWLSEARRIDRDFVRVDVALAKAEDSLRLNPRGRQLLHTRLILRSRMDTLDHCAVSVRSLCRTLVELSGGPHRRALLSDEQLTVLLEGLLSRLADSFDTFGVIVTTEITPDTKPHRDDLDHALAQARMHRDAAAQLLRSRVWRDPQGWELAGALLAAVDRLMVDLQVGTRPPGENRKVTPHSRLGWIPRLVARRWATTVRALREWTAPAGSRRRATLSPPPGPSRPSAERVLREEITP</sequence>
<organism evidence="8 9">
    <name type="scientific">Actinopolymorpha rutila</name>
    <dbReference type="NCBI Taxonomy" id="446787"/>
    <lineage>
        <taxon>Bacteria</taxon>
        <taxon>Bacillati</taxon>
        <taxon>Actinomycetota</taxon>
        <taxon>Actinomycetes</taxon>
        <taxon>Propionibacteriales</taxon>
        <taxon>Actinopolymorphaceae</taxon>
        <taxon>Actinopolymorpha</taxon>
    </lineage>
</organism>
<feature type="region of interest" description="Disordered" evidence="5">
    <location>
        <begin position="382"/>
        <end position="413"/>
    </location>
</feature>
<keyword evidence="4 6" id="KW-0472">Membrane</keyword>
<dbReference type="Pfam" id="PF13515">
    <property type="entry name" value="FUSC_2"/>
    <property type="match status" value="1"/>
</dbReference>
<evidence type="ECO:0000256" key="1">
    <source>
        <dbReference type="ARBA" id="ARBA00004141"/>
    </source>
</evidence>
<evidence type="ECO:0000256" key="2">
    <source>
        <dbReference type="ARBA" id="ARBA00022692"/>
    </source>
</evidence>
<feature type="transmembrane region" description="Helical" evidence="6">
    <location>
        <begin position="24"/>
        <end position="42"/>
    </location>
</feature>
<evidence type="ECO:0000256" key="6">
    <source>
        <dbReference type="SAM" id="Phobius"/>
    </source>
</evidence>
<comment type="caution">
    <text evidence="8">The sequence shown here is derived from an EMBL/GenBank/DDBJ whole genome shotgun (WGS) entry which is preliminary data.</text>
</comment>
<dbReference type="GO" id="GO:0016020">
    <property type="term" value="C:membrane"/>
    <property type="evidence" value="ECO:0007669"/>
    <property type="project" value="UniProtKB-SubCell"/>
</dbReference>
<proteinExistence type="predicted"/>
<comment type="subcellular location">
    <subcellularLocation>
        <location evidence="1">Membrane</location>
        <topology evidence="1">Multi-pass membrane protein</topology>
    </subcellularLocation>
</comment>
<reference evidence="8 9" key="1">
    <citation type="submission" date="2020-07" db="EMBL/GenBank/DDBJ databases">
        <title>Sequencing the genomes of 1000 actinobacteria strains.</title>
        <authorList>
            <person name="Klenk H.-P."/>
        </authorList>
    </citation>
    <scope>NUCLEOTIDE SEQUENCE [LARGE SCALE GENOMIC DNA]</scope>
    <source>
        <strain evidence="8 9">DSM 18448</strain>
    </source>
</reference>